<comment type="caution">
    <text evidence="1">The sequence shown here is derived from an EMBL/GenBank/DDBJ whole genome shotgun (WGS) entry which is preliminary data.</text>
</comment>
<protein>
    <submittedName>
        <fullName evidence="1">Uncharacterized protein</fullName>
    </submittedName>
</protein>
<dbReference type="Proteomes" id="UP000257109">
    <property type="component" value="Unassembled WGS sequence"/>
</dbReference>
<sequence>MRQRYCVQWLWTIRRNMNVLNDCILCTKKFKVMDLRYKKKDDDSSSDVSTKDSPTKVLWYLLIISRFKRLFANTNDARKP</sequence>
<reference evidence="1" key="1">
    <citation type="submission" date="2018-05" db="EMBL/GenBank/DDBJ databases">
        <title>Draft genome of Mucuna pruriens seed.</title>
        <authorList>
            <person name="Nnadi N.E."/>
            <person name="Vos R."/>
            <person name="Hasami M.H."/>
            <person name="Devisetty U.K."/>
            <person name="Aguiy J.C."/>
        </authorList>
    </citation>
    <scope>NUCLEOTIDE SEQUENCE [LARGE SCALE GENOMIC DNA]</scope>
    <source>
        <strain evidence="1">JCA_2017</strain>
    </source>
</reference>
<gene>
    <name evidence="1" type="ORF">CR513_26477</name>
</gene>
<feature type="non-terminal residue" evidence="1">
    <location>
        <position position="1"/>
    </location>
</feature>
<dbReference type="EMBL" id="QJKJ01005096">
    <property type="protein sequence ID" value="RDX91522.1"/>
    <property type="molecule type" value="Genomic_DNA"/>
</dbReference>
<accession>A0A371GLS5</accession>
<proteinExistence type="predicted"/>
<keyword evidence="2" id="KW-1185">Reference proteome</keyword>
<dbReference type="AlphaFoldDB" id="A0A371GLS5"/>
<evidence type="ECO:0000313" key="2">
    <source>
        <dbReference type="Proteomes" id="UP000257109"/>
    </source>
</evidence>
<evidence type="ECO:0000313" key="1">
    <source>
        <dbReference type="EMBL" id="RDX91522.1"/>
    </source>
</evidence>
<name>A0A371GLS5_MUCPR</name>
<organism evidence="1 2">
    <name type="scientific">Mucuna pruriens</name>
    <name type="common">Velvet bean</name>
    <name type="synonym">Dolichos pruriens</name>
    <dbReference type="NCBI Taxonomy" id="157652"/>
    <lineage>
        <taxon>Eukaryota</taxon>
        <taxon>Viridiplantae</taxon>
        <taxon>Streptophyta</taxon>
        <taxon>Embryophyta</taxon>
        <taxon>Tracheophyta</taxon>
        <taxon>Spermatophyta</taxon>
        <taxon>Magnoliopsida</taxon>
        <taxon>eudicotyledons</taxon>
        <taxon>Gunneridae</taxon>
        <taxon>Pentapetalae</taxon>
        <taxon>rosids</taxon>
        <taxon>fabids</taxon>
        <taxon>Fabales</taxon>
        <taxon>Fabaceae</taxon>
        <taxon>Papilionoideae</taxon>
        <taxon>50 kb inversion clade</taxon>
        <taxon>NPAAA clade</taxon>
        <taxon>indigoferoid/millettioid clade</taxon>
        <taxon>Phaseoleae</taxon>
        <taxon>Mucuna</taxon>
    </lineage>
</organism>